<organism evidence="2 3">
    <name type="scientific">Diploptera punctata</name>
    <name type="common">Pacific beetle cockroach</name>
    <dbReference type="NCBI Taxonomy" id="6984"/>
    <lineage>
        <taxon>Eukaryota</taxon>
        <taxon>Metazoa</taxon>
        <taxon>Ecdysozoa</taxon>
        <taxon>Arthropoda</taxon>
        <taxon>Hexapoda</taxon>
        <taxon>Insecta</taxon>
        <taxon>Pterygota</taxon>
        <taxon>Neoptera</taxon>
        <taxon>Polyneoptera</taxon>
        <taxon>Dictyoptera</taxon>
        <taxon>Blattodea</taxon>
        <taxon>Blaberoidea</taxon>
        <taxon>Blaberidae</taxon>
        <taxon>Diplopterinae</taxon>
        <taxon>Diploptera</taxon>
    </lineage>
</organism>
<accession>A0AAD8AHH0</accession>
<evidence type="ECO:0000256" key="1">
    <source>
        <dbReference type="SAM" id="MobiDB-lite"/>
    </source>
</evidence>
<feature type="non-terminal residue" evidence="2">
    <location>
        <position position="1"/>
    </location>
</feature>
<proteinExistence type="predicted"/>
<feature type="non-terminal residue" evidence="2">
    <location>
        <position position="93"/>
    </location>
</feature>
<protein>
    <submittedName>
        <fullName evidence="2">Uncharacterized protein</fullName>
    </submittedName>
</protein>
<dbReference type="Proteomes" id="UP001233999">
    <property type="component" value="Unassembled WGS sequence"/>
</dbReference>
<dbReference type="EMBL" id="JASPKZ010001196">
    <property type="protein sequence ID" value="KAJ9598696.1"/>
    <property type="molecule type" value="Genomic_DNA"/>
</dbReference>
<comment type="caution">
    <text evidence="2">The sequence shown here is derived from an EMBL/GenBank/DDBJ whole genome shotgun (WGS) entry which is preliminary data.</text>
</comment>
<reference evidence="2" key="1">
    <citation type="journal article" date="2023" name="IScience">
        <title>Live-bearing cockroach genome reveals convergent evolutionary mechanisms linked to viviparity in insects and beyond.</title>
        <authorList>
            <person name="Fouks B."/>
            <person name="Harrison M.C."/>
            <person name="Mikhailova A.A."/>
            <person name="Marchal E."/>
            <person name="English S."/>
            <person name="Carruthers M."/>
            <person name="Jennings E.C."/>
            <person name="Chiamaka E.L."/>
            <person name="Frigard R.A."/>
            <person name="Pippel M."/>
            <person name="Attardo G.M."/>
            <person name="Benoit J.B."/>
            <person name="Bornberg-Bauer E."/>
            <person name="Tobe S.S."/>
        </authorList>
    </citation>
    <scope>NUCLEOTIDE SEQUENCE</scope>
    <source>
        <strain evidence="2">Stay&amp;Tobe</strain>
    </source>
</reference>
<keyword evidence="3" id="KW-1185">Reference proteome</keyword>
<evidence type="ECO:0000313" key="2">
    <source>
        <dbReference type="EMBL" id="KAJ9598696.1"/>
    </source>
</evidence>
<gene>
    <name evidence="2" type="ORF">L9F63_010623</name>
</gene>
<feature type="region of interest" description="Disordered" evidence="1">
    <location>
        <begin position="26"/>
        <end position="93"/>
    </location>
</feature>
<name>A0AAD8AHH0_DIPPU</name>
<evidence type="ECO:0000313" key="3">
    <source>
        <dbReference type="Proteomes" id="UP001233999"/>
    </source>
</evidence>
<dbReference type="AlphaFoldDB" id="A0AAD8AHH0"/>
<sequence>RTKVFSQRSGPAQRVTFLVAEDSFQHSAGTRRPRGEERLPLAAGEKALRPDVNDGLFVPNRTSKPRALPPPATSPATDGGASGGGRTPDQRSG</sequence>
<reference evidence="2" key="2">
    <citation type="submission" date="2023-05" db="EMBL/GenBank/DDBJ databases">
        <authorList>
            <person name="Fouks B."/>
        </authorList>
    </citation>
    <scope>NUCLEOTIDE SEQUENCE</scope>
    <source>
        <strain evidence="2">Stay&amp;Tobe</strain>
        <tissue evidence="2">Testes</tissue>
    </source>
</reference>